<organism evidence="1 2">
    <name type="scientific">Anaerocolumna jejuensis DSM 15929</name>
    <dbReference type="NCBI Taxonomy" id="1121322"/>
    <lineage>
        <taxon>Bacteria</taxon>
        <taxon>Bacillati</taxon>
        <taxon>Bacillota</taxon>
        <taxon>Clostridia</taxon>
        <taxon>Lachnospirales</taxon>
        <taxon>Lachnospiraceae</taxon>
        <taxon>Anaerocolumna</taxon>
    </lineage>
</organism>
<sequence>MGILIACEENKAKLPYRFKVTDTGIYTAEELFYYVYHNFLLLTDELYEEAFLMWLEKELFLPEKAEKIREAKKNYSGYDALVEAASILLSDNSYYQEEEVQEFLLRQNERKNVSPGELAVKKAESFLQHGRYFEAGMIYESLLAGDGMYAVLKEEAGRIRHNLGVCRLHTEGFKRAAKDFKAAYEMTGGEESKRQYVLCMLLGGNESTFGAEESISEAYVKGIREEIQDSLLQYGSSDEYKKLEELKEARDSGKPADFLQGVRERLESYKQEYRSENS</sequence>
<dbReference type="AlphaFoldDB" id="A0A1M6Y5M3"/>
<dbReference type="STRING" id="1121322.SAMN02745136_04162"/>
<dbReference type="OrthoDB" id="1895216at2"/>
<accession>A0A1M6Y5M3</accession>
<dbReference type="EMBL" id="FRAC01000024">
    <property type="protein sequence ID" value="SHL13600.1"/>
    <property type="molecule type" value="Genomic_DNA"/>
</dbReference>
<reference evidence="1 2" key="1">
    <citation type="submission" date="2016-11" db="EMBL/GenBank/DDBJ databases">
        <authorList>
            <person name="Jaros S."/>
            <person name="Januszkiewicz K."/>
            <person name="Wedrychowicz H."/>
        </authorList>
    </citation>
    <scope>NUCLEOTIDE SEQUENCE [LARGE SCALE GENOMIC DNA]</scope>
    <source>
        <strain evidence="1 2">DSM 15929</strain>
    </source>
</reference>
<dbReference type="RefSeq" id="WP_073278846.1">
    <property type="nucleotide sequence ID" value="NZ_FRAC01000024.1"/>
</dbReference>
<keyword evidence="2" id="KW-1185">Reference proteome</keyword>
<name>A0A1M6Y5M3_9FIRM</name>
<protein>
    <recommendedName>
        <fullName evidence="3">Tetratricopeptide repeat-containing protein</fullName>
    </recommendedName>
</protein>
<dbReference type="SUPFAM" id="SSF48452">
    <property type="entry name" value="TPR-like"/>
    <property type="match status" value="1"/>
</dbReference>
<evidence type="ECO:0000313" key="1">
    <source>
        <dbReference type="EMBL" id="SHL13600.1"/>
    </source>
</evidence>
<gene>
    <name evidence="1" type="ORF">SAMN02745136_04162</name>
</gene>
<evidence type="ECO:0008006" key="3">
    <source>
        <dbReference type="Google" id="ProtNLM"/>
    </source>
</evidence>
<evidence type="ECO:0000313" key="2">
    <source>
        <dbReference type="Proteomes" id="UP000184386"/>
    </source>
</evidence>
<proteinExistence type="predicted"/>
<dbReference type="InterPro" id="IPR011990">
    <property type="entry name" value="TPR-like_helical_dom_sf"/>
</dbReference>
<dbReference type="Proteomes" id="UP000184386">
    <property type="component" value="Unassembled WGS sequence"/>
</dbReference>